<feature type="signal peptide" evidence="1">
    <location>
        <begin position="1"/>
        <end position="23"/>
    </location>
</feature>
<feature type="chain" id="PRO_5015924151" description="Peptidoglycan-binding protein LysM" evidence="1">
    <location>
        <begin position="24"/>
        <end position="172"/>
    </location>
</feature>
<gene>
    <name evidence="2" type="ORF">DN068_12415</name>
</gene>
<dbReference type="PROSITE" id="PS51257">
    <property type="entry name" value="PROKAR_LIPOPROTEIN"/>
    <property type="match status" value="1"/>
</dbReference>
<dbReference type="OrthoDB" id="709039at2"/>
<dbReference type="RefSeq" id="WP_110999253.1">
    <property type="nucleotide sequence ID" value="NZ_QKTW01000017.1"/>
</dbReference>
<evidence type="ECO:0008006" key="4">
    <source>
        <dbReference type="Google" id="ProtNLM"/>
    </source>
</evidence>
<proteinExistence type="predicted"/>
<dbReference type="Proteomes" id="UP000248745">
    <property type="component" value="Unassembled WGS sequence"/>
</dbReference>
<keyword evidence="3" id="KW-1185">Reference proteome</keyword>
<name>A0A2W2AGL1_9BACT</name>
<dbReference type="AlphaFoldDB" id="A0A2W2AGL1"/>
<reference evidence="2 3" key="1">
    <citation type="submission" date="2018-06" db="EMBL/GenBank/DDBJ databases">
        <title>Mucibacter soli gen. nov., sp. nov., a new member of the family Chitinophagaceae producing mucin.</title>
        <authorList>
            <person name="Kim M.-K."/>
            <person name="Park S."/>
            <person name="Kim T.-S."/>
            <person name="Joung Y."/>
            <person name="Han J.-H."/>
            <person name="Kim S.B."/>
        </authorList>
    </citation>
    <scope>NUCLEOTIDE SEQUENCE [LARGE SCALE GENOMIC DNA]</scope>
    <source>
        <strain evidence="2 3">R1-15</strain>
    </source>
</reference>
<comment type="caution">
    <text evidence="2">The sequence shown here is derived from an EMBL/GenBank/DDBJ whole genome shotgun (WGS) entry which is preliminary data.</text>
</comment>
<evidence type="ECO:0000313" key="2">
    <source>
        <dbReference type="EMBL" id="PZF72662.1"/>
    </source>
</evidence>
<protein>
    <recommendedName>
        <fullName evidence="4">Peptidoglycan-binding protein LysM</fullName>
    </recommendedName>
</protein>
<evidence type="ECO:0000256" key="1">
    <source>
        <dbReference type="SAM" id="SignalP"/>
    </source>
</evidence>
<organism evidence="2 3">
    <name type="scientific">Taibaiella soli</name>
    <dbReference type="NCBI Taxonomy" id="1649169"/>
    <lineage>
        <taxon>Bacteria</taxon>
        <taxon>Pseudomonadati</taxon>
        <taxon>Bacteroidota</taxon>
        <taxon>Chitinophagia</taxon>
        <taxon>Chitinophagales</taxon>
        <taxon>Chitinophagaceae</taxon>
        <taxon>Taibaiella</taxon>
    </lineage>
</organism>
<sequence>MKNFLGASAIALCGILSCTAAHAQSTGNVTLNVQIADIISMTVNTNTVNFNLNSGTSYAADQTQPATSQFTILATRPFDLDVKSNAASLTNGSNSLPLSVVQIESTNSNLGITPAAPVLLTTANQKLLDEASAGLAQNVDMKYTLLTNSNFSSFNVPAGTYTTTLVYTASID</sequence>
<dbReference type="EMBL" id="QKTW01000017">
    <property type="protein sequence ID" value="PZF72662.1"/>
    <property type="molecule type" value="Genomic_DNA"/>
</dbReference>
<evidence type="ECO:0000313" key="3">
    <source>
        <dbReference type="Proteomes" id="UP000248745"/>
    </source>
</evidence>
<accession>A0A2W2AGL1</accession>
<keyword evidence="1" id="KW-0732">Signal</keyword>